<dbReference type="Proteomes" id="UP000027590">
    <property type="component" value="Unassembled WGS sequence"/>
</dbReference>
<evidence type="ECO:0000313" key="6">
    <source>
        <dbReference type="Proteomes" id="UP000027590"/>
    </source>
</evidence>
<keyword evidence="1" id="KW-0732">Signal</keyword>
<evidence type="ECO:0000256" key="1">
    <source>
        <dbReference type="ARBA" id="ARBA00022729"/>
    </source>
</evidence>
<dbReference type="EMBL" id="CBLY010000006">
    <property type="protein sequence ID" value="CDG33915.1"/>
    <property type="molecule type" value="Genomic_DNA"/>
</dbReference>
<feature type="region of interest" description="Disordered" evidence="2">
    <location>
        <begin position="123"/>
        <end position="151"/>
    </location>
</feature>
<feature type="domain" description="Soluble ligand binding" evidence="4">
    <location>
        <begin position="206"/>
        <end position="253"/>
    </location>
</feature>
<dbReference type="PANTHER" id="PTHR33619:SF3">
    <property type="entry name" value="POLYSACCHARIDE EXPORT PROTEIN GFCE-RELATED"/>
    <property type="match status" value="1"/>
</dbReference>
<dbReference type="GO" id="GO:0015159">
    <property type="term" value="F:polysaccharide transmembrane transporter activity"/>
    <property type="evidence" value="ECO:0007669"/>
    <property type="project" value="InterPro"/>
</dbReference>
<dbReference type="InterPro" id="IPR049712">
    <property type="entry name" value="Poly_export"/>
</dbReference>
<dbReference type="Gene3D" id="3.10.560.10">
    <property type="entry name" value="Outer membrane lipoprotein wza domain like"/>
    <property type="match status" value="2"/>
</dbReference>
<dbReference type="AlphaFoldDB" id="A0A7U7G6G2"/>
<dbReference type="PANTHER" id="PTHR33619">
    <property type="entry name" value="POLYSACCHARIDE EXPORT PROTEIN GFCE-RELATED"/>
    <property type="match status" value="1"/>
</dbReference>
<name>A0A7U7G6G2_9PROT</name>
<dbReference type="Gene3D" id="3.30.1950.10">
    <property type="entry name" value="wza like domain"/>
    <property type="match status" value="1"/>
</dbReference>
<evidence type="ECO:0000313" key="5">
    <source>
        <dbReference type="EMBL" id="CDG33915.1"/>
    </source>
</evidence>
<gene>
    <name evidence="5" type="ORF">SACS_1177</name>
</gene>
<protein>
    <submittedName>
        <fullName evidence="5">Capsule polysaccharide export protein</fullName>
    </submittedName>
</protein>
<evidence type="ECO:0000259" key="3">
    <source>
        <dbReference type="Pfam" id="PF02563"/>
    </source>
</evidence>
<comment type="caution">
    <text evidence="5">The sequence shown here is derived from an EMBL/GenBank/DDBJ whole genome shotgun (WGS) entry which is preliminary data.</text>
</comment>
<reference evidence="5 6" key="2">
    <citation type="journal article" date="2014" name="PLoS ONE">
        <title>Evolution of mitochondria reconstructed from the energy metabolism of living bacteria.</title>
        <authorList>
            <person name="Degli Esposti M."/>
            <person name="Chouaia B."/>
            <person name="Comandatore F."/>
            <person name="Crotti E."/>
            <person name="Sassera D."/>
            <person name="Lievens P.M."/>
            <person name="Daffonchio D."/>
            <person name="Bandi C."/>
        </authorList>
    </citation>
    <scope>NUCLEOTIDE SEQUENCE [LARGE SCALE GENOMIC DNA]</scope>
    <source>
        <strain evidence="6">AM169</strain>
    </source>
</reference>
<organism evidence="5 6">
    <name type="scientific">Parasaccharibacter apium</name>
    <dbReference type="NCBI Taxonomy" id="1510841"/>
    <lineage>
        <taxon>Bacteria</taxon>
        <taxon>Pseudomonadati</taxon>
        <taxon>Pseudomonadota</taxon>
        <taxon>Alphaproteobacteria</taxon>
        <taxon>Acetobacterales</taxon>
        <taxon>Acetobacteraceae</taxon>
        <taxon>Parasaccharibacter</taxon>
    </lineage>
</organism>
<sequence>MINPSPSKKASTHHIKTSSLLLKSMTGLAAILLASCSWVPRSSPTQKQVHRYTKSPANQAALNYKLFSITPEIADILASEVRPLISTLDKTNLRTSLNDQIGAGDVLGITIFELGNGLFSSSDRSVGSTSTAGESSIGAAPRISSQNLPPTQVEGDGTILVPYVGRMNVLGKTPSQVATIIQKNLKDKSQDPQVMVRIQSDIGNTVIVSGEISRPGRVVLSLANEHLSDVIAIAGGAKYPPSDSQVELVRQGKIGVTDLATLENHPEEDIRADPGDRIRVIYQPRTFTAFGAVGQTQQRNEVQFGTANLSLAGALARIGGPADNRADGNAVYLIRYEDADICRRLGVPVKIGERSAPVVYEIDMLNPTQYFLTQKIPMKDHDAILIADAATDAIYKIDMLVGTFLGQAATLGLYGVR</sequence>
<evidence type="ECO:0000256" key="2">
    <source>
        <dbReference type="SAM" id="MobiDB-lite"/>
    </source>
</evidence>
<evidence type="ECO:0000259" key="4">
    <source>
        <dbReference type="Pfam" id="PF10531"/>
    </source>
</evidence>
<dbReference type="InterPro" id="IPR003715">
    <property type="entry name" value="Poly_export_N"/>
</dbReference>
<proteinExistence type="predicted"/>
<dbReference type="InterPro" id="IPR019554">
    <property type="entry name" value="Soluble_ligand-bd"/>
</dbReference>
<accession>A0A7U7G6G2</accession>
<reference evidence="5 6" key="1">
    <citation type="journal article" date="2014" name="Genome Biol. Evol.">
        <title>Acetic acid bacteria genomes reveal functional traits for adaptation to life in insect guts.</title>
        <authorList>
            <person name="Chouaia B."/>
            <person name="Gaiarsa S."/>
            <person name="Crotti E."/>
            <person name="Comandatore F."/>
            <person name="Degli Esposti M."/>
            <person name="Ricci I."/>
            <person name="Alma A."/>
            <person name="Favia G."/>
            <person name="Bandi C."/>
            <person name="Daffonchio D."/>
        </authorList>
    </citation>
    <scope>NUCLEOTIDE SEQUENCE [LARGE SCALE GENOMIC DNA]</scope>
    <source>
        <strain evidence="6">AM169</strain>
    </source>
</reference>
<dbReference type="Pfam" id="PF02563">
    <property type="entry name" value="Poly_export"/>
    <property type="match status" value="1"/>
</dbReference>
<dbReference type="Pfam" id="PF10531">
    <property type="entry name" value="SLBB"/>
    <property type="match status" value="1"/>
</dbReference>
<feature type="domain" description="Polysaccharide export protein N-terminal" evidence="3">
    <location>
        <begin position="99"/>
        <end position="198"/>
    </location>
</feature>
<dbReference type="RefSeq" id="WP_052349070.1">
    <property type="nucleotide sequence ID" value="NZ_CBLY010000006.1"/>
</dbReference>